<dbReference type="Proteomes" id="UP001286313">
    <property type="component" value="Unassembled WGS sequence"/>
</dbReference>
<dbReference type="AlphaFoldDB" id="A0AAE1BWE3"/>
<name>A0AAE1BWE3_PETCI</name>
<sequence>MSGTPGPDKVKTKPLYIQTPSQPSLTTQTHPLYSPLLTLPHPTTPHYTAQHHRFPSQPQLQPTHTLSSHSLLILTTPHHTTPPTASHPPTLFITLPPDHTTPHYRLSLTHPPILFTLSPDHTTPHHRLPLTHPPTLFTLPPDHTTPPTFPHSPTTGFDLRRDSASRGGVTE</sequence>
<feature type="region of interest" description="Disordered" evidence="1">
    <location>
        <begin position="141"/>
        <end position="171"/>
    </location>
</feature>
<gene>
    <name evidence="2" type="ORF">Pcinc_037493</name>
</gene>
<accession>A0AAE1BWE3</accession>
<proteinExistence type="predicted"/>
<keyword evidence="3" id="KW-1185">Reference proteome</keyword>
<organism evidence="2 3">
    <name type="scientific">Petrolisthes cinctipes</name>
    <name type="common">Flat porcelain crab</name>
    <dbReference type="NCBI Taxonomy" id="88211"/>
    <lineage>
        <taxon>Eukaryota</taxon>
        <taxon>Metazoa</taxon>
        <taxon>Ecdysozoa</taxon>
        <taxon>Arthropoda</taxon>
        <taxon>Crustacea</taxon>
        <taxon>Multicrustacea</taxon>
        <taxon>Malacostraca</taxon>
        <taxon>Eumalacostraca</taxon>
        <taxon>Eucarida</taxon>
        <taxon>Decapoda</taxon>
        <taxon>Pleocyemata</taxon>
        <taxon>Anomura</taxon>
        <taxon>Galatheoidea</taxon>
        <taxon>Porcellanidae</taxon>
        <taxon>Petrolisthes</taxon>
    </lineage>
</organism>
<dbReference type="EMBL" id="JAWQEG010005974">
    <property type="protein sequence ID" value="KAK3856150.1"/>
    <property type="molecule type" value="Genomic_DNA"/>
</dbReference>
<reference evidence="2" key="1">
    <citation type="submission" date="2023-10" db="EMBL/GenBank/DDBJ databases">
        <title>Genome assemblies of two species of porcelain crab, Petrolisthes cinctipes and Petrolisthes manimaculis (Anomura: Porcellanidae).</title>
        <authorList>
            <person name="Angst P."/>
        </authorList>
    </citation>
    <scope>NUCLEOTIDE SEQUENCE</scope>
    <source>
        <strain evidence="2">PB745_01</strain>
        <tissue evidence="2">Gill</tissue>
    </source>
</reference>
<evidence type="ECO:0000313" key="3">
    <source>
        <dbReference type="Proteomes" id="UP001286313"/>
    </source>
</evidence>
<comment type="caution">
    <text evidence="2">The sequence shown here is derived from an EMBL/GenBank/DDBJ whole genome shotgun (WGS) entry which is preliminary data.</text>
</comment>
<evidence type="ECO:0000256" key="1">
    <source>
        <dbReference type="SAM" id="MobiDB-lite"/>
    </source>
</evidence>
<protein>
    <submittedName>
        <fullName evidence="2">Uncharacterized protein</fullName>
    </submittedName>
</protein>
<evidence type="ECO:0000313" key="2">
    <source>
        <dbReference type="EMBL" id="KAK3856150.1"/>
    </source>
</evidence>